<evidence type="ECO:0008006" key="3">
    <source>
        <dbReference type="Google" id="ProtNLM"/>
    </source>
</evidence>
<protein>
    <recommendedName>
        <fullName evidence="3">F-box domain-containing protein</fullName>
    </recommendedName>
</protein>
<proteinExistence type="predicted"/>
<dbReference type="Proteomes" id="UP000274822">
    <property type="component" value="Unassembled WGS sequence"/>
</dbReference>
<comment type="caution">
    <text evidence="1">The sequence shown here is derived from an EMBL/GenBank/DDBJ whole genome shotgun (WGS) entry which is preliminary data.</text>
</comment>
<sequence length="229" mass="26215">MLFFRHFTLESSPNTVLPGHGAAKKLPPGIIRQIFSNLKGPGETLDLLACSLICTSWFDESLQLVSDKLQSLYFGDHFDVEEIIRLAELLVKSHRLRLPHCELITQLSIPSAVLIDRPHHVSELGTFRDKAAEAYLTILRRTPNLRRLRVTTYCWLTRDYQKPYIDNHNATGQLLLFFDSAMSLCNTITGLVFYCDDKFSYDAFPLHLFIPKVVYSVAAHLESLETRNF</sequence>
<evidence type="ECO:0000313" key="2">
    <source>
        <dbReference type="Proteomes" id="UP000274822"/>
    </source>
</evidence>
<name>A0A433QGI6_9FUNG</name>
<dbReference type="AlphaFoldDB" id="A0A433QGI6"/>
<accession>A0A433QGI6</accession>
<organism evidence="1 2">
    <name type="scientific">Jimgerdemannia flammicorona</name>
    <dbReference type="NCBI Taxonomy" id="994334"/>
    <lineage>
        <taxon>Eukaryota</taxon>
        <taxon>Fungi</taxon>
        <taxon>Fungi incertae sedis</taxon>
        <taxon>Mucoromycota</taxon>
        <taxon>Mucoromycotina</taxon>
        <taxon>Endogonomycetes</taxon>
        <taxon>Endogonales</taxon>
        <taxon>Endogonaceae</taxon>
        <taxon>Jimgerdemannia</taxon>
    </lineage>
</organism>
<reference evidence="1 2" key="1">
    <citation type="journal article" date="2018" name="New Phytol.">
        <title>Phylogenomics of Endogonaceae and evolution of mycorrhizas within Mucoromycota.</title>
        <authorList>
            <person name="Chang Y."/>
            <person name="Desiro A."/>
            <person name="Na H."/>
            <person name="Sandor L."/>
            <person name="Lipzen A."/>
            <person name="Clum A."/>
            <person name="Barry K."/>
            <person name="Grigoriev I.V."/>
            <person name="Martin F.M."/>
            <person name="Stajich J.E."/>
            <person name="Smith M.E."/>
            <person name="Bonito G."/>
            <person name="Spatafora J.W."/>
        </authorList>
    </citation>
    <scope>NUCLEOTIDE SEQUENCE [LARGE SCALE GENOMIC DNA]</scope>
    <source>
        <strain evidence="1 2">AD002</strain>
    </source>
</reference>
<keyword evidence="2" id="KW-1185">Reference proteome</keyword>
<evidence type="ECO:0000313" key="1">
    <source>
        <dbReference type="EMBL" id="RUS28844.1"/>
    </source>
</evidence>
<dbReference type="EMBL" id="RBNJ01006043">
    <property type="protein sequence ID" value="RUS28844.1"/>
    <property type="molecule type" value="Genomic_DNA"/>
</dbReference>
<gene>
    <name evidence="1" type="ORF">BC938DRAFT_481378</name>
</gene>